<evidence type="ECO:0000313" key="2">
    <source>
        <dbReference type="Proteomes" id="UP000672657"/>
    </source>
</evidence>
<sequence length="41" mass="4680">MDEIDHEIIVNPAIIISEINDNKDRSTFIINIIDELTSLDP</sequence>
<name>A0ABN7PZF3_9BURK</name>
<comment type="caution">
    <text evidence="1">The sequence shown here is derived from an EMBL/GenBank/DDBJ whole genome shotgun (WGS) entry which is preliminary data.</text>
</comment>
<dbReference type="EMBL" id="CAJPVI010000007">
    <property type="protein sequence ID" value="CAG2138435.1"/>
    <property type="molecule type" value="Genomic_DNA"/>
</dbReference>
<organism evidence="1 2">
    <name type="scientific">Cupriavidus numazuensis</name>
    <dbReference type="NCBI Taxonomy" id="221992"/>
    <lineage>
        <taxon>Bacteria</taxon>
        <taxon>Pseudomonadati</taxon>
        <taxon>Pseudomonadota</taxon>
        <taxon>Betaproteobacteria</taxon>
        <taxon>Burkholderiales</taxon>
        <taxon>Burkholderiaceae</taxon>
        <taxon>Cupriavidus</taxon>
    </lineage>
</organism>
<protein>
    <submittedName>
        <fullName evidence="1">Uncharacterized protein</fullName>
    </submittedName>
</protein>
<accession>A0ABN7PZF3</accession>
<evidence type="ECO:0000313" key="1">
    <source>
        <dbReference type="EMBL" id="CAG2138435.1"/>
    </source>
</evidence>
<gene>
    <name evidence="1" type="ORF">LMG26411_01558</name>
</gene>
<proteinExistence type="predicted"/>
<reference evidence="1 2" key="1">
    <citation type="submission" date="2021-03" db="EMBL/GenBank/DDBJ databases">
        <authorList>
            <person name="Peeters C."/>
        </authorList>
    </citation>
    <scope>NUCLEOTIDE SEQUENCE [LARGE SCALE GENOMIC DNA]</scope>
    <source>
        <strain evidence="1 2">LMG 26411</strain>
    </source>
</reference>
<dbReference type="Proteomes" id="UP000672657">
    <property type="component" value="Unassembled WGS sequence"/>
</dbReference>
<keyword evidence="2" id="KW-1185">Reference proteome</keyword>